<sequence>MIILLIILGYHNGRGVHRDSDGACKAEKKTYQFQHHFGCARYKDTYRRAGRPSIRTMLKLVSFLALHTTSESLCTPLQYVHFSNDYLSALQNSCATSKRRTGLSMLIAGYLLIDHADDAIKIGTERQRDTRPV</sequence>
<comment type="caution">
    <text evidence="2">The sequence shown here is derived from an EMBL/GenBank/DDBJ whole genome shotgun (WGS) entry which is preliminary data.</text>
</comment>
<dbReference type="Proteomes" id="UP000299102">
    <property type="component" value="Unassembled WGS sequence"/>
</dbReference>
<evidence type="ECO:0000313" key="3">
    <source>
        <dbReference type="Proteomes" id="UP000299102"/>
    </source>
</evidence>
<reference evidence="2 3" key="1">
    <citation type="journal article" date="2019" name="Commun. Biol.">
        <title>The bagworm genome reveals a unique fibroin gene that provides high tensile strength.</title>
        <authorList>
            <person name="Kono N."/>
            <person name="Nakamura H."/>
            <person name="Ohtoshi R."/>
            <person name="Tomita M."/>
            <person name="Numata K."/>
            <person name="Arakawa K."/>
        </authorList>
    </citation>
    <scope>NUCLEOTIDE SEQUENCE [LARGE SCALE GENOMIC DNA]</scope>
</reference>
<evidence type="ECO:0000256" key="1">
    <source>
        <dbReference type="SAM" id="SignalP"/>
    </source>
</evidence>
<gene>
    <name evidence="2" type="ORF">EVAR_97272_1</name>
</gene>
<organism evidence="2 3">
    <name type="scientific">Eumeta variegata</name>
    <name type="common">Bagworm moth</name>
    <name type="synonym">Eumeta japonica</name>
    <dbReference type="NCBI Taxonomy" id="151549"/>
    <lineage>
        <taxon>Eukaryota</taxon>
        <taxon>Metazoa</taxon>
        <taxon>Ecdysozoa</taxon>
        <taxon>Arthropoda</taxon>
        <taxon>Hexapoda</taxon>
        <taxon>Insecta</taxon>
        <taxon>Pterygota</taxon>
        <taxon>Neoptera</taxon>
        <taxon>Endopterygota</taxon>
        <taxon>Lepidoptera</taxon>
        <taxon>Glossata</taxon>
        <taxon>Ditrysia</taxon>
        <taxon>Tineoidea</taxon>
        <taxon>Psychidae</taxon>
        <taxon>Oiketicinae</taxon>
        <taxon>Eumeta</taxon>
    </lineage>
</organism>
<dbReference type="EMBL" id="BGZK01000824">
    <property type="protein sequence ID" value="GBP61830.1"/>
    <property type="molecule type" value="Genomic_DNA"/>
</dbReference>
<feature type="chain" id="PRO_5020032296" evidence="1">
    <location>
        <begin position="16"/>
        <end position="133"/>
    </location>
</feature>
<protein>
    <submittedName>
        <fullName evidence="2">Uncharacterized protein</fullName>
    </submittedName>
</protein>
<name>A0A4C1XFG0_EUMVA</name>
<keyword evidence="3" id="KW-1185">Reference proteome</keyword>
<evidence type="ECO:0000313" key="2">
    <source>
        <dbReference type="EMBL" id="GBP61830.1"/>
    </source>
</evidence>
<proteinExistence type="predicted"/>
<accession>A0A4C1XFG0</accession>
<feature type="signal peptide" evidence="1">
    <location>
        <begin position="1"/>
        <end position="15"/>
    </location>
</feature>
<dbReference type="AlphaFoldDB" id="A0A4C1XFG0"/>
<keyword evidence="1" id="KW-0732">Signal</keyword>